<dbReference type="GeneID" id="63749275"/>
<name>A0A1L9REU6_ASPWE</name>
<dbReference type="OrthoDB" id="4491423at2759"/>
<keyword evidence="5" id="KW-1185">Reference proteome</keyword>
<keyword evidence="2" id="KW-0472">Membrane</keyword>
<dbReference type="RefSeq" id="XP_040687122.1">
    <property type="nucleotide sequence ID" value="XM_040833427.1"/>
</dbReference>
<evidence type="ECO:0000313" key="4">
    <source>
        <dbReference type="EMBL" id="OJJ33445.1"/>
    </source>
</evidence>
<evidence type="ECO:0000256" key="3">
    <source>
        <dbReference type="SAM" id="SignalP"/>
    </source>
</evidence>
<feature type="region of interest" description="Disordered" evidence="1">
    <location>
        <begin position="207"/>
        <end position="262"/>
    </location>
</feature>
<dbReference type="AlphaFoldDB" id="A0A1L9REU6"/>
<evidence type="ECO:0000313" key="5">
    <source>
        <dbReference type="Proteomes" id="UP000184383"/>
    </source>
</evidence>
<feature type="transmembrane region" description="Helical" evidence="2">
    <location>
        <begin position="178"/>
        <end position="201"/>
    </location>
</feature>
<keyword evidence="3" id="KW-0732">Signal</keyword>
<proteinExistence type="predicted"/>
<feature type="compositionally biased region" description="Polar residues" evidence="1">
    <location>
        <begin position="235"/>
        <end position="262"/>
    </location>
</feature>
<feature type="chain" id="PRO_5012047127" description="Mid2 domain-containing protein" evidence="3">
    <location>
        <begin position="17"/>
        <end position="262"/>
    </location>
</feature>
<sequence length="262" mass="28030">MWTLWVIPLLVSYCLAACSSERLPLPGSYADGKFDYPDGTAQCFTQGSSMNVSWETKYSTSNLWLIHGDNYNNPTGLALNTGTNWYEWKVDYNTNNHSMPFSFRVVDTQGTSKEQAQGGFVSGQFYVSFNSASSTATTTSTSSATNTGTSTREPTTSPTTTDSTRSASSGRSSHGTTLGLGLGVGLGVAACIAGAVAFFFFHRKNSPSSSQFSSVPNKEPSEQPTEQQPIYEAGGQSTQELSGDNSWNSGAGHGTNQRFEMA</sequence>
<evidence type="ECO:0008006" key="6">
    <source>
        <dbReference type="Google" id="ProtNLM"/>
    </source>
</evidence>
<dbReference type="STRING" id="1073089.A0A1L9REU6"/>
<reference evidence="5" key="1">
    <citation type="journal article" date="2017" name="Genome Biol.">
        <title>Comparative genomics reveals high biological diversity and specific adaptations in the industrially and medically important fungal genus Aspergillus.</title>
        <authorList>
            <person name="de Vries R.P."/>
            <person name="Riley R."/>
            <person name="Wiebenga A."/>
            <person name="Aguilar-Osorio G."/>
            <person name="Amillis S."/>
            <person name="Uchima C.A."/>
            <person name="Anderluh G."/>
            <person name="Asadollahi M."/>
            <person name="Askin M."/>
            <person name="Barry K."/>
            <person name="Battaglia E."/>
            <person name="Bayram O."/>
            <person name="Benocci T."/>
            <person name="Braus-Stromeyer S.A."/>
            <person name="Caldana C."/>
            <person name="Canovas D."/>
            <person name="Cerqueira G.C."/>
            <person name="Chen F."/>
            <person name="Chen W."/>
            <person name="Choi C."/>
            <person name="Clum A."/>
            <person name="Dos Santos R.A."/>
            <person name="Damasio A.R."/>
            <person name="Diallinas G."/>
            <person name="Emri T."/>
            <person name="Fekete E."/>
            <person name="Flipphi M."/>
            <person name="Freyberg S."/>
            <person name="Gallo A."/>
            <person name="Gournas C."/>
            <person name="Habgood R."/>
            <person name="Hainaut M."/>
            <person name="Harispe M.L."/>
            <person name="Henrissat B."/>
            <person name="Hilden K.S."/>
            <person name="Hope R."/>
            <person name="Hossain A."/>
            <person name="Karabika E."/>
            <person name="Karaffa L."/>
            <person name="Karanyi Z."/>
            <person name="Krasevec N."/>
            <person name="Kuo A."/>
            <person name="Kusch H."/>
            <person name="LaButti K."/>
            <person name="Lagendijk E.L."/>
            <person name="Lapidus A."/>
            <person name="Levasseur A."/>
            <person name="Lindquist E."/>
            <person name="Lipzen A."/>
            <person name="Logrieco A.F."/>
            <person name="MacCabe A."/>
            <person name="Maekelae M.R."/>
            <person name="Malavazi I."/>
            <person name="Melin P."/>
            <person name="Meyer V."/>
            <person name="Mielnichuk N."/>
            <person name="Miskei M."/>
            <person name="Molnar A.P."/>
            <person name="Mule G."/>
            <person name="Ngan C.Y."/>
            <person name="Orejas M."/>
            <person name="Orosz E."/>
            <person name="Ouedraogo J.P."/>
            <person name="Overkamp K.M."/>
            <person name="Park H.-S."/>
            <person name="Perrone G."/>
            <person name="Piumi F."/>
            <person name="Punt P.J."/>
            <person name="Ram A.F."/>
            <person name="Ramon A."/>
            <person name="Rauscher S."/>
            <person name="Record E."/>
            <person name="Riano-Pachon D.M."/>
            <person name="Robert V."/>
            <person name="Roehrig J."/>
            <person name="Ruller R."/>
            <person name="Salamov A."/>
            <person name="Salih N.S."/>
            <person name="Samson R.A."/>
            <person name="Sandor E."/>
            <person name="Sanguinetti M."/>
            <person name="Schuetze T."/>
            <person name="Sepcic K."/>
            <person name="Shelest E."/>
            <person name="Sherlock G."/>
            <person name="Sophianopoulou V."/>
            <person name="Squina F.M."/>
            <person name="Sun H."/>
            <person name="Susca A."/>
            <person name="Todd R.B."/>
            <person name="Tsang A."/>
            <person name="Unkles S.E."/>
            <person name="van de Wiele N."/>
            <person name="van Rossen-Uffink D."/>
            <person name="Oliveira J.V."/>
            <person name="Vesth T.C."/>
            <person name="Visser J."/>
            <person name="Yu J.-H."/>
            <person name="Zhou M."/>
            <person name="Andersen M.R."/>
            <person name="Archer D.B."/>
            <person name="Baker S.E."/>
            <person name="Benoit I."/>
            <person name="Brakhage A.A."/>
            <person name="Braus G.H."/>
            <person name="Fischer R."/>
            <person name="Frisvad J.C."/>
            <person name="Goldman G.H."/>
            <person name="Houbraken J."/>
            <person name="Oakley B."/>
            <person name="Pocsi I."/>
            <person name="Scazzocchio C."/>
            <person name="Seiboth B."/>
            <person name="vanKuyk P.A."/>
            <person name="Wortman J."/>
            <person name="Dyer P.S."/>
            <person name="Grigoriev I.V."/>
        </authorList>
    </citation>
    <scope>NUCLEOTIDE SEQUENCE [LARGE SCALE GENOMIC DNA]</scope>
    <source>
        <strain evidence="5">DTO 134E9</strain>
    </source>
</reference>
<dbReference type="Proteomes" id="UP000184383">
    <property type="component" value="Unassembled WGS sequence"/>
</dbReference>
<feature type="region of interest" description="Disordered" evidence="1">
    <location>
        <begin position="135"/>
        <end position="175"/>
    </location>
</feature>
<evidence type="ECO:0000256" key="1">
    <source>
        <dbReference type="SAM" id="MobiDB-lite"/>
    </source>
</evidence>
<feature type="signal peptide" evidence="3">
    <location>
        <begin position="1"/>
        <end position="16"/>
    </location>
</feature>
<keyword evidence="2" id="KW-0812">Transmembrane</keyword>
<dbReference type="EMBL" id="KV878214">
    <property type="protein sequence ID" value="OJJ33445.1"/>
    <property type="molecule type" value="Genomic_DNA"/>
</dbReference>
<accession>A0A1L9REU6</accession>
<dbReference type="VEuPathDB" id="FungiDB:ASPWEDRAFT_30521"/>
<protein>
    <recommendedName>
        <fullName evidence="6">Mid2 domain-containing protein</fullName>
    </recommendedName>
</protein>
<keyword evidence="2" id="KW-1133">Transmembrane helix</keyword>
<gene>
    <name evidence="4" type="ORF">ASPWEDRAFT_30521</name>
</gene>
<organism evidence="4 5">
    <name type="scientific">Aspergillus wentii DTO 134E9</name>
    <dbReference type="NCBI Taxonomy" id="1073089"/>
    <lineage>
        <taxon>Eukaryota</taxon>
        <taxon>Fungi</taxon>
        <taxon>Dikarya</taxon>
        <taxon>Ascomycota</taxon>
        <taxon>Pezizomycotina</taxon>
        <taxon>Eurotiomycetes</taxon>
        <taxon>Eurotiomycetidae</taxon>
        <taxon>Eurotiales</taxon>
        <taxon>Aspergillaceae</taxon>
        <taxon>Aspergillus</taxon>
        <taxon>Aspergillus subgen. Cremei</taxon>
    </lineage>
</organism>
<evidence type="ECO:0000256" key="2">
    <source>
        <dbReference type="SAM" id="Phobius"/>
    </source>
</evidence>